<dbReference type="AlphaFoldDB" id="A0A022PJ95"/>
<evidence type="ECO:0000313" key="2">
    <source>
        <dbReference type="Proteomes" id="UP000023464"/>
    </source>
</evidence>
<dbReference type="PANTHER" id="PTHR37625">
    <property type="entry name" value="OUTER MEMBRANE LIPOPROTEIN-RELATED"/>
    <property type="match status" value="1"/>
</dbReference>
<keyword evidence="1" id="KW-0449">Lipoprotein</keyword>
<keyword evidence="2" id="KW-1185">Reference proteome</keyword>
<sequence length="188" mass="21063">MKRSGGNTSWSGSYTVWFVLLAALILSGCSSAWQATKKVGQVVWDPSTPVGQPADLPSTVAITLLAEPDINPNKNGEATPVEMHLLYLSEDSRLLAADYDQLASDKLDKALGKNYIDHQDYTLLPGQYKPLPVIPLEKNSRYIGVIVRYADINQSEWKKVIRVKDTGQQYHILVHIRTNEVELRKEEQ</sequence>
<proteinExistence type="predicted"/>
<dbReference type="PATRIC" id="fig|1393736.3.peg.2928"/>
<evidence type="ECO:0000313" key="1">
    <source>
        <dbReference type="EMBL" id="EYU14575.1"/>
    </source>
</evidence>
<dbReference type="RefSeq" id="WP_051560793.1">
    <property type="nucleotide sequence ID" value="NZ_CAWLTM010000072.1"/>
</dbReference>
<comment type="caution">
    <text evidence="1">The sequence shown here is derived from an EMBL/GenBank/DDBJ whole genome shotgun (WGS) entry which is preliminary data.</text>
</comment>
<accession>A0A022PJ95</accession>
<dbReference type="EMBL" id="JFGV01000043">
    <property type="protein sequence ID" value="EYU14575.1"/>
    <property type="molecule type" value="Genomic_DNA"/>
</dbReference>
<dbReference type="Pfam" id="PF12790">
    <property type="entry name" value="T6SS-SciN"/>
    <property type="match status" value="1"/>
</dbReference>
<dbReference type="NCBIfam" id="TIGR03352">
    <property type="entry name" value="VI_chp_3"/>
    <property type="match status" value="1"/>
</dbReference>
<dbReference type="PROSITE" id="PS51257">
    <property type="entry name" value="PROKAR_LIPOPROTEIN"/>
    <property type="match status" value="1"/>
</dbReference>
<dbReference type="InterPro" id="IPR038706">
    <property type="entry name" value="Type_VI_SciN-like_sf"/>
</dbReference>
<reference evidence="1 2" key="1">
    <citation type="submission" date="2014-03" db="EMBL/GenBank/DDBJ databases">
        <title>Draft Genome of Photorhabdus luminescens BA1, an Egyptian Isolate.</title>
        <authorList>
            <person name="Ghazal S."/>
            <person name="Hurst S.G.IV."/>
            <person name="Morris K."/>
            <person name="Thomas K."/>
            <person name="Tisa L.S."/>
        </authorList>
    </citation>
    <scope>NUCLEOTIDE SEQUENCE [LARGE SCALE GENOMIC DNA]</scope>
    <source>
        <strain evidence="1 2">BA1</strain>
    </source>
</reference>
<dbReference type="PANTHER" id="PTHR37625:SF5">
    <property type="entry name" value="LIPOPROTEIN"/>
    <property type="match status" value="1"/>
</dbReference>
<dbReference type="Gene3D" id="2.60.40.4150">
    <property type="entry name" value="Type VI secretion system, lipoprotein SciN"/>
    <property type="match status" value="1"/>
</dbReference>
<dbReference type="InterPro" id="IPR017734">
    <property type="entry name" value="T6SS_SciN"/>
</dbReference>
<gene>
    <name evidence="1" type="ORF">BA1DRAFT_02860</name>
</gene>
<protein>
    <submittedName>
        <fullName evidence="1">Type VI secretion lipoprotein, VC_A0113 family</fullName>
    </submittedName>
</protein>
<organism evidence="1 2">
    <name type="scientific">Photorhabdus aegyptia</name>
    <dbReference type="NCBI Taxonomy" id="2805098"/>
    <lineage>
        <taxon>Bacteria</taxon>
        <taxon>Pseudomonadati</taxon>
        <taxon>Pseudomonadota</taxon>
        <taxon>Gammaproteobacteria</taxon>
        <taxon>Enterobacterales</taxon>
        <taxon>Morganellaceae</taxon>
        <taxon>Photorhabdus</taxon>
    </lineage>
</organism>
<name>A0A022PJ95_9GAMM</name>
<dbReference type="Proteomes" id="UP000023464">
    <property type="component" value="Unassembled WGS sequence"/>
</dbReference>